<evidence type="ECO:0000256" key="4">
    <source>
        <dbReference type="ARBA" id="ARBA00022833"/>
    </source>
</evidence>
<evidence type="ECO:0000313" key="6">
    <source>
        <dbReference type="EMBL" id="MFC7058263.1"/>
    </source>
</evidence>
<comment type="cofactor">
    <cofactor evidence="1">
        <name>Zn(2+)</name>
        <dbReference type="ChEBI" id="CHEBI:29105"/>
    </cofactor>
</comment>
<dbReference type="GO" id="GO:0046872">
    <property type="term" value="F:metal ion binding"/>
    <property type="evidence" value="ECO:0007669"/>
    <property type="project" value="UniProtKB-KW"/>
</dbReference>
<dbReference type="PANTHER" id="PTHR43808">
    <property type="entry name" value="ACETYLORNITHINE DEACETYLASE"/>
    <property type="match status" value="1"/>
</dbReference>
<protein>
    <submittedName>
        <fullName evidence="6">M20 family metallopeptidase</fullName>
    </submittedName>
</protein>
<feature type="domain" description="Peptidase M20 dimerisation" evidence="5">
    <location>
        <begin position="163"/>
        <end position="249"/>
    </location>
</feature>
<dbReference type="Gene3D" id="3.30.70.360">
    <property type="match status" value="1"/>
</dbReference>
<dbReference type="InterPro" id="IPR002933">
    <property type="entry name" value="Peptidase_M20"/>
</dbReference>
<keyword evidence="4" id="KW-0862">Zinc</keyword>
<sequence>MTGVPALTTELVAIPSHEDETAAGDYIEDWLREETGAAVERDRHGNVIARKGSGEDSLALVGHHDVVPPEASQVGDDGFRVEERDGRIYGRGAADMKGAVAAAMCAFRDADPDCELVFASFVGEEVGGTGARGAIEDGFSPDYAIVGEGSTNYSKDGVTDVVIAHRGRRGSTIHVEGAAAHASEPEAGENAIYRATDAIETVRNLEFPETTVLGHEIRGSVAVTEIEGGTAWNVIPDACTVTVDERTVPDGRAPLSHVEEIPGVTLKIDQDLPPMACDEPAFGDFVFEAATAVQEGDPEQVLKPHATDAGWLAEAGTTCVVCGAAEPGEAHTKDESVSMAALDRCYDIYRRCAEEFELSG</sequence>
<dbReference type="EMBL" id="JBHSZI010000001">
    <property type="protein sequence ID" value="MFC7058263.1"/>
    <property type="molecule type" value="Genomic_DNA"/>
</dbReference>
<dbReference type="SUPFAM" id="SSF55031">
    <property type="entry name" value="Bacterial exopeptidase dimerisation domain"/>
    <property type="match status" value="1"/>
</dbReference>
<name>A0ABD5W257_9EURY</name>
<dbReference type="InterPro" id="IPR050072">
    <property type="entry name" value="Peptidase_M20A"/>
</dbReference>
<dbReference type="InterPro" id="IPR036264">
    <property type="entry name" value="Bact_exopeptidase_dim_dom"/>
</dbReference>
<organism evidence="6 7">
    <name type="scientific">Halovenus salina</name>
    <dbReference type="NCBI Taxonomy" id="1510225"/>
    <lineage>
        <taxon>Archaea</taxon>
        <taxon>Methanobacteriati</taxon>
        <taxon>Methanobacteriota</taxon>
        <taxon>Stenosarchaea group</taxon>
        <taxon>Halobacteria</taxon>
        <taxon>Halobacteriales</taxon>
        <taxon>Haloarculaceae</taxon>
        <taxon>Halovenus</taxon>
    </lineage>
</organism>
<dbReference type="Pfam" id="PF07687">
    <property type="entry name" value="M20_dimer"/>
    <property type="match status" value="1"/>
</dbReference>
<evidence type="ECO:0000259" key="5">
    <source>
        <dbReference type="Pfam" id="PF07687"/>
    </source>
</evidence>
<dbReference type="Gene3D" id="3.40.630.10">
    <property type="entry name" value="Zn peptidases"/>
    <property type="match status" value="2"/>
</dbReference>
<dbReference type="GeneID" id="76630239"/>
<dbReference type="SUPFAM" id="SSF53187">
    <property type="entry name" value="Zn-dependent exopeptidases"/>
    <property type="match status" value="1"/>
</dbReference>
<evidence type="ECO:0000256" key="2">
    <source>
        <dbReference type="ARBA" id="ARBA00022723"/>
    </source>
</evidence>
<dbReference type="RefSeq" id="WP_267164071.1">
    <property type="nucleotide sequence ID" value="NZ_CP112972.1"/>
</dbReference>
<dbReference type="AlphaFoldDB" id="A0ABD5W257"/>
<evidence type="ECO:0000313" key="7">
    <source>
        <dbReference type="Proteomes" id="UP001596445"/>
    </source>
</evidence>
<dbReference type="GO" id="GO:0016787">
    <property type="term" value="F:hydrolase activity"/>
    <property type="evidence" value="ECO:0007669"/>
    <property type="project" value="UniProtKB-KW"/>
</dbReference>
<dbReference type="Proteomes" id="UP001596445">
    <property type="component" value="Unassembled WGS sequence"/>
</dbReference>
<accession>A0ABD5W257</accession>
<gene>
    <name evidence="6" type="ORF">ACFQQG_08830</name>
</gene>
<keyword evidence="7" id="KW-1185">Reference proteome</keyword>
<keyword evidence="3" id="KW-0378">Hydrolase</keyword>
<evidence type="ECO:0000256" key="3">
    <source>
        <dbReference type="ARBA" id="ARBA00022801"/>
    </source>
</evidence>
<dbReference type="InterPro" id="IPR011650">
    <property type="entry name" value="Peptidase_M20_dimer"/>
</dbReference>
<evidence type="ECO:0000256" key="1">
    <source>
        <dbReference type="ARBA" id="ARBA00001947"/>
    </source>
</evidence>
<comment type="caution">
    <text evidence="6">The sequence shown here is derived from an EMBL/GenBank/DDBJ whole genome shotgun (WGS) entry which is preliminary data.</text>
</comment>
<dbReference type="InterPro" id="IPR001261">
    <property type="entry name" value="ArgE/DapE_CS"/>
</dbReference>
<dbReference type="Pfam" id="PF01546">
    <property type="entry name" value="Peptidase_M20"/>
    <property type="match status" value="1"/>
</dbReference>
<reference evidence="6 7" key="1">
    <citation type="journal article" date="2019" name="Int. J. Syst. Evol. Microbiol.">
        <title>The Global Catalogue of Microorganisms (GCM) 10K type strain sequencing project: providing services to taxonomists for standard genome sequencing and annotation.</title>
        <authorList>
            <consortium name="The Broad Institute Genomics Platform"/>
            <consortium name="The Broad Institute Genome Sequencing Center for Infectious Disease"/>
            <person name="Wu L."/>
            <person name="Ma J."/>
        </authorList>
    </citation>
    <scope>NUCLEOTIDE SEQUENCE [LARGE SCALE GENOMIC DNA]</scope>
    <source>
        <strain evidence="6 7">JCM 30072</strain>
    </source>
</reference>
<keyword evidence="2" id="KW-0479">Metal-binding</keyword>
<dbReference type="PROSITE" id="PS00758">
    <property type="entry name" value="ARGE_DAPE_CPG2_1"/>
    <property type="match status" value="1"/>
</dbReference>
<proteinExistence type="predicted"/>